<dbReference type="EMBL" id="KB446558">
    <property type="protein sequence ID" value="EME83441.1"/>
    <property type="molecule type" value="Genomic_DNA"/>
</dbReference>
<keyword evidence="10" id="KW-1185">Reference proteome</keyword>
<feature type="transmembrane region" description="Helical" evidence="7">
    <location>
        <begin position="231"/>
        <end position="249"/>
    </location>
</feature>
<evidence type="ECO:0000313" key="9">
    <source>
        <dbReference type="EMBL" id="EME83441.1"/>
    </source>
</evidence>
<feature type="transmembrane region" description="Helical" evidence="7">
    <location>
        <begin position="196"/>
        <end position="219"/>
    </location>
</feature>
<feature type="region of interest" description="Disordered" evidence="6">
    <location>
        <begin position="293"/>
        <end position="313"/>
    </location>
</feature>
<feature type="region of interest" description="Disordered" evidence="6">
    <location>
        <begin position="422"/>
        <end position="506"/>
    </location>
</feature>
<feature type="region of interest" description="Disordered" evidence="6">
    <location>
        <begin position="529"/>
        <end position="631"/>
    </location>
</feature>
<evidence type="ECO:0000259" key="8">
    <source>
        <dbReference type="Pfam" id="PF20684"/>
    </source>
</evidence>
<dbReference type="AlphaFoldDB" id="M3AFS1"/>
<keyword evidence="4 7" id="KW-0472">Membrane</keyword>
<feature type="transmembrane region" description="Helical" evidence="7">
    <location>
        <begin position="62"/>
        <end position="85"/>
    </location>
</feature>
<dbReference type="PANTHER" id="PTHR33048">
    <property type="entry name" value="PTH11-LIKE INTEGRAL MEMBRANE PROTEIN (AFU_ORTHOLOGUE AFUA_5G11245)"/>
    <property type="match status" value="1"/>
</dbReference>
<dbReference type="KEGG" id="pfj:MYCFIDRAFT_154038"/>
<evidence type="ECO:0000256" key="4">
    <source>
        <dbReference type="ARBA" id="ARBA00023136"/>
    </source>
</evidence>
<protein>
    <recommendedName>
        <fullName evidence="8">Rhodopsin domain-containing protein</fullName>
    </recommendedName>
</protein>
<keyword evidence="2 7" id="KW-0812">Transmembrane</keyword>
<comment type="subcellular location">
    <subcellularLocation>
        <location evidence="1">Membrane</location>
        <topology evidence="1">Multi-pass membrane protein</topology>
    </subcellularLocation>
</comment>
<feature type="transmembrane region" description="Helical" evidence="7">
    <location>
        <begin position="117"/>
        <end position="134"/>
    </location>
</feature>
<proteinExistence type="inferred from homology"/>
<dbReference type="Pfam" id="PF20684">
    <property type="entry name" value="Fung_rhodopsin"/>
    <property type="match status" value="1"/>
</dbReference>
<evidence type="ECO:0000256" key="6">
    <source>
        <dbReference type="SAM" id="MobiDB-lite"/>
    </source>
</evidence>
<dbReference type="HOGENOM" id="CLU_019101_1_2_1"/>
<feature type="transmembrane region" description="Helical" evidence="7">
    <location>
        <begin position="155"/>
        <end position="176"/>
    </location>
</feature>
<dbReference type="InterPro" id="IPR049326">
    <property type="entry name" value="Rhodopsin_dom_fungi"/>
</dbReference>
<comment type="similarity">
    <text evidence="5">Belongs to the SAT4 family.</text>
</comment>
<evidence type="ECO:0000256" key="7">
    <source>
        <dbReference type="SAM" id="Phobius"/>
    </source>
</evidence>
<evidence type="ECO:0000256" key="5">
    <source>
        <dbReference type="ARBA" id="ARBA00038359"/>
    </source>
</evidence>
<dbReference type="PANTHER" id="PTHR33048:SF19">
    <property type="entry name" value="MEMBRANE PROTEIN PTH11-LIKE, PUTATIVE (AFU_ORTHOLOGUE AFUA_1G14080)-RELATED"/>
    <property type="match status" value="1"/>
</dbReference>
<reference evidence="9 10" key="1">
    <citation type="journal article" date="2012" name="PLoS Pathog.">
        <title>Diverse lifestyles and strategies of plant pathogenesis encoded in the genomes of eighteen Dothideomycetes fungi.</title>
        <authorList>
            <person name="Ohm R.A."/>
            <person name="Feau N."/>
            <person name="Henrissat B."/>
            <person name="Schoch C.L."/>
            <person name="Horwitz B.A."/>
            <person name="Barry K.W."/>
            <person name="Condon B.J."/>
            <person name="Copeland A.C."/>
            <person name="Dhillon B."/>
            <person name="Glaser F."/>
            <person name="Hesse C.N."/>
            <person name="Kosti I."/>
            <person name="LaButti K."/>
            <person name="Lindquist E.A."/>
            <person name="Lucas S."/>
            <person name="Salamov A.A."/>
            <person name="Bradshaw R.E."/>
            <person name="Ciuffetti L."/>
            <person name="Hamelin R.C."/>
            <person name="Kema G.H.J."/>
            <person name="Lawrence C."/>
            <person name="Scott J.A."/>
            <person name="Spatafora J.W."/>
            <person name="Turgeon B.G."/>
            <person name="de Wit P.J.G.M."/>
            <person name="Zhong S."/>
            <person name="Goodwin S.B."/>
            <person name="Grigoriev I.V."/>
        </authorList>
    </citation>
    <scope>NUCLEOTIDE SEQUENCE [LARGE SCALE GENOMIC DNA]</scope>
    <source>
        <strain evidence="9 10">CIRAD86</strain>
    </source>
</reference>
<evidence type="ECO:0000256" key="1">
    <source>
        <dbReference type="ARBA" id="ARBA00004141"/>
    </source>
</evidence>
<accession>M3AFS1</accession>
<evidence type="ECO:0000256" key="2">
    <source>
        <dbReference type="ARBA" id="ARBA00022692"/>
    </source>
</evidence>
<evidence type="ECO:0000313" key="10">
    <source>
        <dbReference type="Proteomes" id="UP000016932"/>
    </source>
</evidence>
<dbReference type="GO" id="GO:0016020">
    <property type="term" value="C:membrane"/>
    <property type="evidence" value="ECO:0007669"/>
    <property type="project" value="UniProtKB-SubCell"/>
</dbReference>
<dbReference type="VEuPathDB" id="FungiDB:MYCFIDRAFT_154038"/>
<feature type="region of interest" description="Disordered" evidence="6">
    <location>
        <begin position="340"/>
        <end position="364"/>
    </location>
</feature>
<dbReference type="RefSeq" id="XP_007926658.1">
    <property type="nucleotide sequence ID" value="XM_007928467.1"/>
</dbReference>
<dbReference type="Proteomes" id="UP000016932">
    <property type="component" value="Unassembled WGS sequence"/>
</dbReference>
<sequence length="631" mass="70040">MLQLLESRALWGTGTAPPEPRSRMTNWPTVLFSWWCTAFSAVIIITRLCSRKVRSNKLFREDYIMMLALIPLFIRMILIHFVLIYGTNNVDTTTYEYTPRQLLLKSTGAKLVLPARIFYAMFIWASKLTVSEFLKRITFRIWRMSHQRTLQGIRAFLFVTFGAVVVATLAECQPFTHYWQVLPDPGPHCRQGYAQLLVMGTCDIVTDILLIAFPIPVVLTSGVSWKRKLQMVLLFSLSLIMIGVTAARIPEVIDKHGRQQYRTVWASCEILAATAVSNAVILGSMLRDKGTKKNKFRSHSITESSDRNSARRPTLVRFQTTESDEDLFFELGCRVPEHLRGESVSSPRPAPPALPAKEPIAPPCREDTLLAERRGIRDSIDSEESLKLRIQIQAPVQQVLPSPAPSTTRSISFFDVGNLLDGQERSTASPSSNLNIAAQRSSPGGVAAHDFASESSEDRESRSGSRAFLRDVGGILSPSLIRNSSGSPRRNREAQRGPHRPRPAPVGVLAPMLERSETQMSLQDAGGLLGDAHSRAYDSGASGHGASLPDPPVARSVPNCSFPRMSRRQRSREGMELEDIGEVLREGMHPDPSITDPYGLRERGQLDGTRPTIPPSFDDMVLNDAGGLMGR</sequence>
<evidence type="ECO:0000256" key="3">
    <source>
        <dbReference type="ARBA" id="ARBA00022989"/>
    </source>
</evidence>
<keyword evidence="3 7" id="KW-1133">Transmembrane helix</keyword>
<feature type="compositionally biased region" description="Polar residues" evidence="6">
    <location>
        <begin position="425"/>
        <end position="442"/>
    </location>
</feature>
<dbReference type="GeneID" id="19331728"/>
<name>M3AFS1_PSEFD</name>
<feature type="domain" description="Rhodopsin" evidence="8">
    <location>
        <begin position="47"/>
        <end position="276"/>
    </location>
</feature>
<dbReference type="InterPro" id="IPR052337">
    <property type="entry name" value="SAT4-like"/>
</dbReference>
<dbReference type="OrthoDB" id="5398233at2759"/>
<gene>
    <name evidence="9" type="ORF">MYCFIDRAFT_154038</name>
</gene>
<dbReference type="eggNOG" id="ENOG502RYRX">
    <property type="taxonomic scope" value="Eukaryota"/>
</dbReference>
<feature type="transmembrane region" description="Helical" evidence="7">
    <location>
        <begin position="32"/>
        <end position="50"/>
    </location>
</feature>
<feature type="transmembrane region" description="Helical" evidence="7">
    <location>
        <begin position="264"/>
        <end position="286"/>
    </location>
</feature>
<organism evidence="9 10">
    <name type="scientific">Pseudocercospora fijiensis (strain CIRAD86)</name>
    <name type="common">Black leaf streak disease fungus</name>
    <name type="synonym">Mycosphaerella fijiensis</name>
    <dbReference type="NCBI Taxonomy" id="383855"/>
    <lineage>
        <taxon>Eukaryota</taxon>
        <taxon>Fungi</taxon>
        <taxon>Dikarya</taxon>
        <taxon>Ascomycota</taxon>
        <taxon>Pezizomycotina</taxon>
        <taxon>Dothideomycetes</taxon>
        <taxon>Dothideomycetidae</taxon>
        <taxon>Mycosphaerellales</taxon>
        <taxon>Mycosphaerellaceae</taxon>
        <taxon>Pseudocercospora</taxon>
    </lineage>
</organism>